<dbReference type="PANTHER" id="PTHR13167">
    <property type="entry name" value="PIEZO-TYPE MECHANOSENSITIVE ION CHANNEL COMPONENT"/>
    <property type="match status" value="1"/>
</dbReference>
<dbReference type="GO" id="GO:0005261">
    <property type="term" value="F:monoatomic cation channel activity"/>
    <property type="evidence" value="ECO:0007669"/>
    <property type="project" value="TreeGrafter"/>
</dbReference>
<organism evidence="1">
    <name type="scientific">Triticum urartu</name>
    <name type="common">Red wild einkorn</name>
    <name type="synonym">Crithodium urartu</name>
    <dbReference type="NCBI Taxonomy" id="4572"/>
    <lineage>
        <taxon>Eukaryota</taxon>
        <taxon>Viridiplantae</taxon>
        <taxon>Streptophyta</taxon>
        <taxon>Embryophyta</taxon>
        <taxon>Tracheophyta</taxon>
        <taxon>Spermatophyta</taxon>
        <taxon>Magnoliopsida</taxon>
        <taxon>Liliopsida</taxon>
        <taxon>Poales</taxon>
        <taxon>Poaceae</taxon>
        <taxon>BOP clade</taxon>
        <taxon>Pooideae</taxon>
        <taxon>Triticodae</taxon>
        <taxon>Triticeae</taxon>
        <taxon>Triticinae</taxon>
        <taxon>Triticum</taxon>
    </lineage>
</organism>
<accession>M8A7W5</accession>
<dbReference type="GO" id="GO:0042391">
    <property type="term" value="P:regulation of membrane potential"/>
    <property type="evidence" value="ECO:0007669"/>
    <property type="project" value="TreeGrafter"/>
</dbReference>
<protein>
    <submittedName>
        <fullName evidence="1">Uncharacterized protein</fullName>
    </submittedName>
</protein>
<reference evidence="1" key="1">
    <citation type="journal article" date="2013" name="Nature">
        <title>Draft genome of the wheat A-genome progenitor Triticum urartu.</title>
        <authorList>
            <person name="Ling H.Q."/>
            <person name="Zhao S."/>
            <person name="Liu D."/>
            <person name="Wang J."/>
            <person name="Sun H."/>
            <person name="Zhang C."/>
            <person name="Fan H."/>
            <person name="Li D."/>
            <person name="Dong L."/>
            <person name="Tao Y."/>
            <person name="Gao C."/>
            <person name="Wu H."/>
            <person name="Li Y."/>
            <person name="Cui Y."/>
            <person name="Guo X."/>
            <person name="Zheng S."/>
            <person name="Wang B."/>
            <person name="Yu K."/>
            <person name="Liang Q."/>
            <person name="Yang W."/>
            <person name="Lou X."/>
            <person name="Chen J."/>
            <person name="Feng M."/>
            <person name="Jian J."/>
            <person name="Zhang X."/>
            <person name="Luo G."/>
            <person name="Jiang Y."/>
            <person name="Liu J."/>
            <person name="Wang Z."/>
            <person name="Sha Y."/>
            <person name="Zhang B."/>
            <person name="Wu H."/>
            <person name="Tang D."/>
            <person name="Shen Q."/>
            <person name="Xue P."/>
            <person name="Zou S."/>
            <person name="Wang X."/>
            <person name="Liu X."/>
            <person name="Wang F."/>
            <person name="Yang Y."/>
            <person name="An X."/>
            <person name="Dong Z."/>
            <person name="Zhang K."/>
            <person name="Zhang X."/>
            <person name="Luo M.C."/>
            <person name="Dvorak J."/>
            <person name="Tong Y."/>
            <person name="Wang J."/>
            <person name="Yang H."/>
            <person name="Li Z."/>
            <person name="Wang D."/>
            <person name="Zhang A."/>
            <person name="Wang J."/>
        </authorList>
    </citation>
    <scope>NUCLEOTIDE SEQUENCE</scope>
</reference>
<gene>
    <name evidence="1" type="ORF">TRIUR3_26278</name>
</gene>
<evidence type="ECO:0000313" key="1">
    <source>
        <dbReference type="EMBL" id="EMS68106.1"/>
    </source>
</evidence>
<dbReference type="STRING" id="4572.M8A7W5"/>
<name>M8A7W5_TRIUA</name>
<dbReference type="EMBL" id="KD010996">
    <property type="protein sequence ID" value="EMS68106.1"/>
    <property type="molecule type" value="Genomic_DNA"/>
</dbReference>
<dbReference type="GO" id="GO:0008381">
    <property type="term" value="F:mechanosensitive monoatomic ion channel activity"/>
    <property type="evidence" value="ECO:0007669"/>
    <property type="project" value="InterPro"/>
</dbReference>
<dbReference type="InterPro" id="IPR027272">
    <property type="entry name" value="Piezo"/>
</dbReference>
<dbReference type="eggNOG" id="KOG1893">
    <property type="taxonomic scope" value="Eukaryota"/>
</dbReference>
<dbReference type="GO" id="GO:0050982">
    <property type="term" value="P:detection of mechanical stimulus"/>
    <property type="evidence" value="ECO:0007669"/>
    <property type="project" value="TreeGrafter"/>
</dbReference>
<sequence>MAWRTGGCAGRCLLPLLLLTASLLDWSLISLVNMVIFFAIRFVAPRRGSEKKRRLANNDLTENRKQMQDNDAGAVVPVGEAAEEAMQRPSSGLGLHHEAASQCKAMGTRFSAGKVLAAAGVWDFVITDENLVSYACCFCEGRGADACFTSFLSRIVPSVASTKLSAAVLSLVEVFGSRIHQDSCWLNFSFDIEQIGYHFRVACCLLLPAVQLIVSISHPSWISLPFFVFSCIGLVDWSLTSNFLGLFRWWRLLEIYSVFSILLLYIYQLRVKFPYVVVAFADFIGLFKVSSKSEWPELSSGISLLVYYFMSFHKVHVDMGLDRFRYRECLEEACVLCVVRLVCLAPSALLNEGLHILFHARPVEEEFESDKLLLDLSGLLIHCYTVQ</sequence>
<dbReference type="GO" id="GO:0071260">
    <property type="term" value="P:cellular response to mechanical stimulus"/>
    <property type="evidence" value="ECO:0007669"/>
    <property type="project" value="TreeGrafter"/>
</dbReference>
<dbReference type="OMA" id="WWAKSIG"/>
<dbReference type="PANTHER" id="PTHR13167:SF25">
    <property type="entry name" value="PIEZO-TYPE MECHANOSENSITIVE ION CHANNEL COMPONENT"/>
    <property type="match status" value="1"/>
</dbReference>
<dbReference type="AlphaFoldDB" id="M8A7W5"/>
<dbReference type="GO" id="GO:0016020">
    <property type="term" value="C:membrane"/>
    <property type="evidence" value="ECO:0007669"/>
    <property type="project" value="InterPro"/>
</dbReference>
<proteinExistence type="predicted"/>